<organism evidence="1 2">
    <name type="scientific">Candidatus Phytoplasma solani</name>
    <dbReference type="NCBI Taxonomy" id="69896"/>
    <lineage>
        <taxon>Bacteria</taxon>
        <taxon>Bacillati</taxon>
        <taxon>Mycoplasmatota</taxon>
        <taxon>Mollicutes</taxon>
        <taxon>Acholeplasmatales</taxon>
        <taxon>Acholeplasmataceae</taxon>
        <taxon>Candidatus Phytoplasma</taxon>
        <taxon>16SrXII (Stolbur group)</taxon>
    </lineage>
</organism>
<evidence type="ECO:0000313" key="2">
    <source>
        <dbReference type="Proteomes" id="UP000283896"/>
    </source>
</evidence>
<name>A0A421NXE3_9MOLU</name>
<dbReference type="OrthoDB" id="386060at2"/>
<proteinExistence type="predicted"/>
<reference evidence="2" key="1">
    <citation type="submission" date="2016-11" db="EMBL/GenBank/DDBJ databases">
        <title>Genome sequence of Candidatus Phytoplasma solani strain SA-1.</title>
        <authorList>
            <person name="Haryono M."/>
            <person name="Samarzija I."/>
            <person name="Seruga Music M."/>
            <person name="Hogenhout S."/>
            <person name="Kuo C.-H."/>
        </authorList>
    </citation>
    <scope>NUCLEOTIDE SEQUENCE [LARGE SCALE GENOMIC DNA]</scope>
    <source>
        <strain evidence="2">SA-1</strain>
    </source>
</reference>
<dbReference type="EMBL" id="MPBG01000005">
    <property type="protein sequence ID" value="RMI88699.1"/>
    <property type="molecule type" value="Genomic_DNA"/>
</dbReference>
<dbReference type="AlphaFoldDB" id="A0A421NXE3"/>
<dbReference type="Proteomes" id="UP000283896">
    <property type="component" value="Unassembled WGS sequence"/>
</dbReference>
<evidence type="ECO:0000313" key="1">
    <source>
        <dbReference type="EMBL" id="RMI88699.1"/>
    </source>
</evidence>
<gene>
    <name evidence="1" type="ORF">PSSA1_v1c4280</name>
</gene>
<accession>A0A421NXE3</accession>
<protein>
    <submittedName>
        <fullName evidence="1">Uncharacterized protein</fullName>
    </submittedName>
</protein>
<sequence>MKNKKQKIQTKNKIFTTLVVFICSLFVLGSLVAITNYFSKRKTEPIQLANEIPTFEVERTGGNNTEKTLLPIPIPNLNKNKYAHLITIDHKAIFYPNGIELGEPLYLKIATRYDTHNTFAKPEQFFNLSIKVAGVEYNDATRPKMAEKGKIDPTHFYFCNIKISIEQRDLITNKNPKLDLIIDYELVDAQGNGFGGGSQTIENKIVQTA</sequence>
<keyword evidence="2" id="KW-1185">Reference proteome</keyword>
<comment type="caution">
    <text evidence="1">The sequence shown here is derived from an EMBL/GenBank/DDBJ whole genome shotgun (WGS) entry which is preliminary data.</text>
</comment>
<dbReference type="RefSeq" id="WP_122225513.1">
    <property type="nucleotide sequence ID" value="NZ_MPBG01000005.1"/>
</dbReference>